<feature type="region of interest" description="Disordered" evidence="1">
    <location>
        <begin position="97"/>
        <end position="123"/>
    </location>
</feature>
<protein>
    <recommendedName>
        <fullName evidence="4">Helix-turn-helix domain containing protein</fullName>
    </recommendedName>
</protein>
<accession>A0A6J5RMX6</accession>
<evidence type="ECO:0000313" key="3">
    <source>
        <dbReference type="EMBL" id="CAB4195041.1"/>
    </source>
</evidence>
<organism evidence="3">
    <name type="scientific">uncultured Caudovirales phage</name>
    <dbReference type="NCBI Taxonomy" id="2100421"/>
    <lineage>
        <taxon>Viruses</taxon>
        <taxon>Duplodnaviria</taxon>
        <taxon>Heunggongvirae</taxon>
        <taxon>Uroviricota</taxon>
        <taxon>Caudoviricetes</taxon>
        <taxon>Peduoviridae</taxon>
        <taxon>Maltschvirus</taxon>
        <taxon>Maltschvirus maltsch</taxon>
    </lineage>
</organism>
<name>A0A6J5RMX6_9CAUD</name>
<evidence type="ECO:0008006" key="4">
    <source>
        <dbReference type="Google" id="ProtNLM"/>
    </source>
</evidence>
<evidence type="ECO:0000256" key="1">
    <source>
        <dbReference type="SAM" id="MobiDB-lite"/>
    </source>
</evidence>
<sequence length="123" mass="13965">MIVRSARPTGNFTVLHNKTIRDARLTYKARGILIDLLSLPDNWRTSAEDLARRGPDGLHAIRAGLKELETFGYLRRTRHRDDLGRIRTTTTVYDRPVKLAPPECGFPTSENPPSIEGLKERKT</sequence>
<evidence type="ECO:0000313" key="2">
    <source>
        <dbReference type="EMBL" id="CAB4168439.1"/>
    </source>
</evidence>
<dbReference type="EMBL" id="LR796823">
    <property type="protein sequence ID" value="CAB4168439.1"/>
    <property type="molecule type" value="Genomic_DNA"/>
</dbReference>
<dbReference type="EMBL" id="LR797222">
    <property type="protein sequence ID" value="CAB4195041.1"/>
    <property type="molecule type" value="Genomic_DNA"/>
</dbReference>
<reference evidence="3" key="1">
    <citation type="submission" date="2020-05" db="EMBL/GenBank/DDBJ databases">
        <authorList>
            <person name="Chiriac C."/>
            <person name="Salcher M."/>
            <person name="Ghai R."/>
            <person name="Kavagutti S V."/>
        </authorList>
    </citation>
    <scope>NUCLEOTIDE SEQUENCE</scope>
</reference>
<gene>
    <name evidence="3" type="ORF">UFOVP1266_21</name>
    <name evidence="2" type="ORF">UFOVP876_21</name>
</gene>
<proteinExistence type="predicted"/>